<gene>
    <name evidence="1" type="ORF">ALC57_11996</name>
</gene>
<proteinExistence type="predicted"/>
<dbReference type="EMBL" id="KQ980509">
    <property type="protein sequence ID" value="KYN15775.1"/>
    <property type="molecule type" value="Genomic_DNA"/>
</dbReference>
<reference evidence="1 2" key="1">
    <citation type="submission" date="2015-09" db="EMBL/GenBank/DDBJ databases">
        <title>Trachymyrmex cornetzi WGS genome.</title>
        <authorList>
            <person name="Nygaard S."/>
            <person name="Hu H."/>
            <person name="Boomsma J."/>
            <person name="Zhang G."/>
        </authorList>
    </citation>
    <scope>NUCLEOTIDE SEQUENCE [LARGE SCALE GENOMIC DNA]</scope>
    <source>
        <strain evidence="1">Tcor2-1</strain>
        <tissue evidence="1">Whole body</tissue>
    </source>
</reference>
<dbReference type="Proteomes" id="UP000078492">
    <property type="component" value="Unassembled WGS sequence"/>
</dbReference>
<sequence>MERVSRQGNASAVNEQTLIFSRTKTHPYVPELERGEKQRGKREEKKLLIKIILKNNQRNPNIIDHHGRNETLLPASREKSRFRSLSWEQYDPVHQKYLEIVIQVKCSESK</sequence>
<name>A0A151J1M0_9HYME</name>
<evidence type="ECO:0000313" key="1">
    <source>
        <dbReference type="EMBL" id="KYN15775.1"/>
    </source>
</evidence>
<accession>A0A151J1M0</accession>
<dbReference type="STRING" id="471704.A0A151J1M0"/>
<keyword evidence="2" id="KW-1185">Reference proteome</keyword>
<protein>
    <submittedName>
        <fullName evidence="1">Uncharacterized protein</fullName>
    </submittedName>
</protein>
<organism evidence="1 2">
    <name type="scientific">Trachymyrmex cornetzi</name>
    <dbReference type="NCBI Taxonomy" id="471704"/>
    <lineage>
        <taxon>Eukaryota</taxon>
        <taxon>Metazoa</taxon>
        <taxon>Ecdysozoa</taxon>
        <taxon>Arthropoda</taxon>
        <taxon>Hexapoda</taxon>
        <taxon>Insecta</taxon>
        <taxon>Pterygota</taxon>
        <taxon>Neoptera</taxon>
        <taxon>Endopterygota</taxon>
        <taxon>Hymenoptera</taxon>
        <taxon>Apocrita</taxon>
        <taxon>Aculeata</taxon>
        <taxon>Formicoidea</taxon>
        <taxon>Formicidae</taxon>
        <taxon>Myrmicinae</taxon>
        <taxon>Trachymyrmex</taxon>
    </lineage>
</organism>
<evidence type="ECO:0000313" key="2">
    <source>
        <dbReference type="Proteomes" id="UP000078492"/>
    </source>
</evidence>
<dbReference type="AlphaFoldDB" id="A0A151J1M0"/>